<dbReference type="GO" id="GO:0005886">
    <property type="term" value="C:plasma membrane"/>
    <property type="evidence" value="ECO:0007669"/>
    <property type="project" value="TreeGrafter"/>
</dbReference>
<dbReference type="InterPro" id="IPR002110">
    <property type="entry name" value="Ankyrin_rpt"/>
</dbReference>
<dbReference type="InterPro" id="IPR026961">
    <property type="entry name" value="PGG_dom"/>
</dbReference>
<evidence type="ECO:0000256" key="3">
    <source>
        <dbReference type="ARBA" id="ARBA00022737"/>
    </source>
</evidence>
<keyword evidence="10" id="KW-1185">Reference proteome</keyword>
<gene>
    <name evidence="9" type="ORF">KC19_1G259100</name>
</gene>
<dbReference type="AlphaFoldDB" id="A0A8T0JC87"/>
<keyword evidence="5" id="KW-0040">ANK repeat</keyword>
<proteinExistence type="predicted"/>
<feature type="domain" description="PGG" evidence="8">
    <location>
        <begin position="471"/>
        <end position="596"/>
    </location>
</feature>
<evidence type="ECO:0000256" key="2">
    <source>
        <dbReference type="ARBA" id="ARBA00022692"/>
    </source>
</evidence>
<dbReference type="Proteomes" id="UP000822688">
    <property type="component" value="Chromosome 1"/>
</dbReference>
<dbReference type="Pfam" id="PF00023">
    <property type="entry name" value="Ank"/>
    <property type="match status" value="1"/>
</dbReference>
<protein>
    <recommendedName>
        <fullName evidence="8">PGG domain-containing protein</fullName>
    </recommendedName>
</protein>
<evidence type="ECO:0000256" key="7">
    <source>
        <dbReference type="SAM" id="Phobius"/>
    </source>
</evidence>
<dbReference type="Pfam" id="PF13962">
    <property type="entry name" value="PGG"/>
    <property type="match status" value="1"/>
</dbReference>
<dbReference type="EMBL" id="CM026421">
    <property type="protein sequence ID" value="KAG0592519.1"/>
    <property type="molecule type" value="Genomic_DNA"/>
</dbReference>
<organism evidence="9 10">
    <name type="scientific">Ceratodon purpureus</name>
    <name type="common">Fire moss</name>
    <name type="synonym">Dicranum purpureum</name>
    <dbReference type="NCBI Taxonomy" id="3225"/>
    <lineage>
        <taxon>Eukaryota</taxon>
        <taxon>Viridiplantae</taxon>
        <taxon>Streptophyta</taxon>
        <taxon>Embryophyta</taxon>
        <taxon>Bryophyta</taxon>
        <taxon>Bryophytina</taxon>
        <taxon>Bryopsida</taxon>
        <taxon>Dicranidae</taxon>
        <taxon>Pseudoditrichales</taxon>
        <taxon>Ditrichaceae</taxon>
        <taxon>Ceratodon</taxon>
    </lineage>
</organism>
<evidence type="ECO:0000313" key="9">
    <source>
        <dbReference type="EMBL" id="KAG0592519.1"/>
    </source>
</evidence>
<dbReference type="SMART" id="SM00248">
    <property type="entry name" value="ANK"/>
    <property type="match status" value="4"/>
</dbReference>
<keyword evidence="3" id="KW-0677">Repeat</keyword>
<feature type="transmembrane region" description="Helical" evidence="7">
    <location>
        <begin position="574"/>
        <end position="600"/>
    </location>
</feature>
<name>A0A8T0JC87_CERPU</name>
<evidence type="ECO:0000313" key="10">
    <source>
        <dbReference type="Proteomes" id="UP000822688"/>
    </source>
</evidence>
<dbReference type="Gene3D" id="1.25.40.20">
    <property type="entry name" value="Ankyrin repeat-containing domain"/>
    <property type="match status" value="1"/>
</dbReference>
<accession>A0A8T0JC87</accession>
<evidence type="ECO:0000256" key="6">
    <source>
        <dbReference type="ARBA" id="ARBA00023136"/>
    </source>
</evidence>
<dbReference type="PANTHER" id="PTHR24186">
    <property type="entry name" value="PROTEIN PHOSPHATASE 1 REGULATORY SUBUNIT"/>
    <property type="match status" value="1"/>
</dbReference>
<keyword evidence="2 7" id="KW-0812">Transmembrane</keyword>
<dbReference type="InterPro" id="IPR036770">
    <property type="entry name" value="Ankyrin_rpt-contain_sf"/>
</dbReference>
<evidence type="ECO:0000256" key="5">
    <source>
        <dbReference type="ARBA" id="ARBA00023043"/>
    </source>
</evidence>
<keyword evidence="6 7" id="KW-0472">Membrane</keyword>
<evidence type="ECO:0000256" key="1">
    <source>
        <dbReference type="ARBA" id="ARBA00004141"/>
    </source>
</evidence>
<dbReference type="SUPFAM" id="SSF48403">
    <property type="entry name" value="Ankyrin repeat"/>
    <property type="match status" value="1"/>
</dbReference>
<comment type="caution">
    <text evidence="9">The sequence shown here is derived from an EMBL/GenBank/DDBJ whole genome shotgun (WGS) entry which is preliminary data.</text>
</comment>
<comment type="subcellular location">
    <subcellularLocation>
        <location evidence="1">Membrane</location>
        <topology evidence="1">Multi-pass membrane protein</topology>
    </subcellularLocation>
</comment>
<reference evidence="9" key="1">
    <citation type="submission" date="2020-06" db="EMBL/GenBank/DDBJ databases">
        <title>WGS assembly of Ceratodon purpureus strain R40.</title>
        <authorList>
            <person name="Carey S.B."/>
            <person name="Jenkins J."/>
            <person name="Shu S."/>
            <person name="Lovell J.T."/>
            <person name="Sreedasyam A."/>
            <person name="Maumus F."/>
            <person name="Tiley G.P."/>
            <person name="Fernandez-Pozo N."/>
            <person name="Barry K."/>
            <person name="Chen C."/>
            <person name="Wang M."/>
            <person name="Lipzen A."/>
            <person name="Daum C."/>
            <person name="Saski C.A."/>
            <person name="Payton A.C."/>
            <person name="Mcbreen J.C."/>
            <person name="Conrad R.E."/>
            <person name="Kollar L.M."/>
            <person name="Olsson S."/>
            <person name="Huttunen S."/>
            <person name="Landis J.B."/>
            <person name="Wickett N.J."/>
            <person name="Johnson M.G."/>
            <person name="Rensing S.A."/>
            <person name="Grimwood J."/>
            <person name="Schmutz J."/>
            <person name="Mcdaniel S.F."/>
        </authorList>
    </citation>
    <scope>NUCLEOTIDE SEQUENCE</scope>
    <source>
        <strain evidence="9">R40</strain>
    </source>
</reference>
<feature type="transmembrane region" description="Helical" evidence="7">
    <location>
        <begin position="528"/>
        <end position="553"/>
    </location>
</feature>
<feature type="transmembrane region" description="Helical" evidence="7">
    <location>
        <begin position="606"/>
        <end position="629"/>
    </location>
</feature>
<dbReference type="PANTHER" id="PTHR24186:SF38">
    <property type="entry name" value="ANKYRIN REPEAT FAMILY PROTEIN"/>
    <property type="match status" value="1"/>
</dbReference>
<evidence type="ECO:0000259" key="8">
    <source>
        <dbReference type="Pfam" id="PF13962"/>
    </source>
</evidence>
<evidence type="ECO:0000256" key="4">
    <source>
        <dbReference type="ARBA" id="ARBA00022989"/>
    </source>
</evidence>
<sequence length="635" mass="72346">MDPGLVVPITLPQGFKDFVHGEISGESLSSGHKATNESNILMTKDEMIKQRMRSKLQISEWSMHVCEELSQYFPTIRWDENFIEKSEGQEKRAKLRGKLNCKEGEEFETGREIFKTIEDGHSEGQAKKFEELMKAKVKDWNFQLEEYGNTSPLLWAILNGQRKIVQIIRDHAMAHGHTRSMFQTTDKFGFKIMNLLVFSFLILPSSRYSEAKGIIKDLMHGHYGWEYESNTQLGYMNSDFAKTVPPCKIYYLIGDTSYYVDDLGHLGNYMTPLHLSVWFAPLQVAKEFIRMRIQELHIATGRGHTIFHLAAWKGRYDILEWVDRYTRYLNISMDVANRSDFDRQSPLHLAVISQNLECIKIFLRAEVLKVNLRNKKGYTPMEIAIALNASSQSIISKDDLMRYGVTSFDTKSLGYNLESFDVNNLGIMKFLENDMPLTGLTKRTIIIEEIISAIDGLDPETLQRDREVYVQAASAILVVAALIASGSFTAWLQPPLGYIPYYSSEFLVTEGAAPPGTYESFVSIKQHYVIHIFWIFNSLSFFSSIATIVAGVDASLPRKNLALKEAVTNMRQKVIFSSYLLFLALLLLIGSFITIGFAVLPPVLKYRINMFCTVAIGLVICGVALTRFFRKLERS</sequence>
<keyword evidence="4 7" id="KW-1133">Transmembrane helix</keyword>